<gene>
    <name evidence="5" type="ORF">Afil01_33000</name>
</gene>
<dbReference type="InterPro" id="IPR036390">
    <property type="entry name" value="WH_DNA-bd_sf"/>
</dbReference>
<evidence type="ECO:0000256" key="2">
    <source>
        <dbReference type="ARBA" id="ARBA00023125"/>
    </source>
</evidence>
<comment type="caution">
    <text evidence="5">The sequence shown here is derived from an EMBL/GenBank/DDBJ whole genome shotgun (WGS) entry which is preliminary data.</text>
</comment>
<proteinExistence type="predicted"/>
<name>A0A9W6SM34_9ACTN</name>
<protein>
    <submittedName>
        <fullName evidence="5">Transcriptional regulator</fullName>
    </submittedName>
</protein>
<organism evidence="5 6">
    <name type="scientific">Actinorhabdospora filicis</name>
    <dbReference type="NCBI Taxonomy" id="1785913"/>
    <lineage>
        <taxon>Bacteria</taxon>
        <taxon>Bacillati</taxon>
        <taxon>Actinomycetota</taxon>
        <taxon>Actinomycetes</taxon>
        <taxon>Micromonosporales</taxon>
        <taxon>Micromonosporaceae</taxon>
        <taxon>Actinorhabdospora</taxon>
    </lineage>
</organism>
<dbReference type="PANTHER" id="PTHR33204">
    <property type="entry name" value="TRANSCRIPTIONAL REGULATOR, MARR FAMILY"/>
    <property type="match status" value="1"/>
</dbReference>
<dbReference type="Gene3D" id="1.10.10.10">
    <property type="entry name" value="Winged helix-like DNA-binding domain superfamily/Winged helix DNA-binding domain"/>
    <property type="match status" value="1"/>
</dbReference>
<dbReference type="AlphaFoldDB" id="A0A9W6SM34"/>
<evidence type="ECO:0000313" key="5">
    <source>
        <dbReference type="EMBL" id="GLZ78493.1"/>
    </source>
</evidence>
<evidence type="ECO:0000313" key="6">
    <source>
        <dbReference type="Proteomes" id="UP001165079"/>
    </source>
</evidence>
<dbReference type="CDD" id="cd00090">
    <property type="entry name" value="HTH_ARSR"/>
    <property type="match status" value="1"/>
</dbReference>
<accession>A0A9W6SM34</accession>
<dbReference type="InterPro" id="IPR002577">
    <property type="entry name" value="HTH_HxlR"/>
</dbReference>
<keyword evidence="6" id="KW-1185">Reference proteome</keyword>
<dbReference type="PROSITE" id="PS51118">
    <property type="entry name" value="HTH_HXLR"/>
    <property type="match status" value="1"/>
</dbReference>
<dbReference type="GO" id="GO:0003677">
    <property type="term" value="F:DNA binding"/>
    <property type="evidence" value="ECO:0007669"/>
    <property type="project" value="UniProtKB-KW"/>
</dbReference>
<evidence type="ECO:0000256" key="1">
    <source>
        <dbReference type="ARBA" id="ARBA00023015"/>
    </source>
</evidence>
<feature type="domain" description="HTH hxlR-type" evidence="4">
    <location>
        <begin position="16"/>
        <end position="111"/>
    </location>
</feature>
<dbReference type="Proteomes" id="UP001165079">
    <property type="component" value="Unassembled WGS sequence"/>
</dbReference>
<dbReference type="EMBL" id="BSTX01000002">
    <property type="protein sequence ID" value="GLZ78493.1"/>
    <property type="molecule type" value="Genomic_DNA"/>
</dbReference>
<sequence>MENIKHPRVRSYGQFCGLSRALDAVGDRWNLLIARDLLVGPMRFNELKTSLHGVATNLLTERLRALEAAGIVERRLGDTGVHYALTPWGTGLREPIEALARWGTPLMMTGRAGDAFEPRWLAVALPGLLRGVTMDPPLDIGFEVEGVLTTVRIDEDGPHATTQPDHRPATTLTATAEVVVGLAAGALTVDQALAAGHLEGDPAVLRRAFSARV</sequence>
<reference evidence="5" key="1">
    <citation type="submission" date="2023-03" db="EMBL/GenBank/DDBJ databases">
        <title>Actinorhabdospora filicis NBRC 111898.</title>
        <authorList>
            <person name="Ichikawa N."/>
            <person name="Sato H."/>
            <person name="Tonouchi N."/>
        </authorList>
    </citation>
    <scope>NUCLEOTIDE SEQUENCE</scope>
    <source>
        <strain evidence="5">NBRC 111898</strain>
    </source>
</reference>
<dbReference type="Pfam" id="PF01638">
    <property type="entry name" value="HxlR"/>
    <property type="match status" value="1"/>
</dbReference>
<dbReference type="InterPro" id="IPR036388">
    <property type="entry name" value="WH-like_DNA-bd_sf"/>
</dbReference>
<dbReference type="RefSeq" id="WP_285663645.1">
    <property type="nucleotide sequence ID" value="NZ_BSTX01000002.1"/>
</dbReference>
<keyword evidence="2" id="KW-0238">DNA-binding</keyword>
<dbReference type="InterPro" id="IPR011991">
    <property type="entry name" value="ArsR-like_HTH"/>
</dbReference>
<dbReference type="PANTHER" id="PTHR33204:SF18">
    <property type="entry name" value="TRANSCRIPTIONAL REGULATORY PROTEIN"/>
    <property type="match status" value="1"/>
</dbReference>
<keyword evidence="3" id="KW-0804">Transcription</keyword>
<dbReference type="SUPFAM" id="SSF46785">
    <property type="entry name" value="Winged helix' DNA-binding domain"/>
    <property type="match status" value="1"/>
</dbReference>
<evidence type="ECO:0000256" key="3">
    <source>
        <dbReference type="ARBA" id="ARBA00023163"/>
    </source>
</evidence>
<evidence type="ECO:0000259" key="4">
    <source>
        <dbReference type="PROSITE" id="PS51118"/>
    </source>
</evidence>
<keyword evidence="1" id="KW-0805">Transcription regulation</keyword>